<comment type="caution">
    <text evidence="3">The sequence shown here is derived from an EMBL/GenBank/DDBJ whole genome shotgun (WGS) entry which is preliminary data.</text>
</comment>
<evidence type="ECO:0008006" key="5">
    <source>
        <dbReference type="Google" id="ProtNLM"/>
    </source>
</evidence>
<sequence>MFSTGTPERPAVIPRTVFGRSGLVLIVESDLHQSTDRRTTVDRNEVLLVGRLSAAVEEHPLPSGDTVTKWRIIVRRRRHRRGAALTDSIPCVTFSPEVAAVVRDLKPRDYVEVTGAFRCRVFGPSAAKIWRYEVEVSAVRPYEAEAAEPDDPTDKPGGGELAALIPRQVAYLAATA</sequence>
<dbReference type="Pfam" id="PF00436">
    <property type="entry name" value="SSB"/>
    <property type="match status" value="1"/>
</dbReference>
<dbReference type="InterPro" id="IPR000424">
    <property type="entry name" value="Primosome_PriB/ssb"/>
</dbReference>
<dbReference type="GO" id="GO:0003697">
    <property type="term" value="F:single-stranded DNA binding"/>
    <property type="evidence" value="ECO:0007669"/>
    <property type="project" value="InterPro"/>
</dbReference>
<proteinExistence type="predicted"/>
<dbReference type="Gene3D" id="2.40.50.140">
    <property type="entry name" value="Nucleic acid-binding proteins"/>
    <property type="match status" value="1"/>
</dbReference>
<evidence type="ECO:0000313" key="3">
    <source>
        <dbReference type="EMBL" id="PZG04485.1"/>
    </source>
</evidence>
<dbReference type="Proteomes" id="UP000249304">
    <property type="component" value="Unassembled WGS sequence"/>
</dbReference>
<dbReference type="OrthoDB" id="5186768at2"/>
<dbReference type="AlphaFoldDB" id="A0A2W2DH81"/>
<gene>
    <name evidence="3" type="ORF">C1J01_44625</name>
</gene>
<dbReference type="SUPFAM" id="SSF50249">
    <property type="entry name" value="Nucleic acid-binding proteins"/>
    <property type="match status" value="1"/>
</dbReference>
<dbReference type="PROSITE" id="PS50935">
    <property type="entry name" value="SSB"/>
    <property type="match status" value="1"/>
</dbReference>
<name>A0A2W2DH81_9ACTN</name>
<dbReference type="EMBL" id="POUD01000384">
    <property type="protein sequence ID" value="PZG04485.1"/>
    <property type="molecule type" value="Genomic_DNA"/>
</dbReference>
<keyword evidence="1 2" id="KW-0238">DNA-binding</keyword>
<evidence type="ECO:0000256" key="2">
    <source>
        <dbReference type="PROSITE-ProRule" id="PRU00252"/>
    </source>
</evidence>
<evidence type="ECO:0000313" key="4">
    <source>
        <dbReference type="Proteomes" id="UP000249304"/>
    </source>
</evidence>
<keyword evidence="4" id="KW-1185">Reference proteome</keyword>
<reference evidence="3 4" key="1">
    <citation type="submission" date="2018-01" db="EMBL/GenBank/DDBJ databases">
        <title>Draft genome sequence of Nonomuraea sp. KC333.</title>
        <authorList>
            <person name="Sahin N."/>
            <person name="Saygin H."/>
            <person name="Ay H."/>
        </authorList>
    </citation>
    <scope>NUCLEOTIDE SEQUENCE [LARGE SCALE GENOMIC DNA]</scope>
    <source>
        <strain evidence="3 4">KC333</strain>
    </source>
</reference>
<evidence type="ECO:0000256" key="1">
    <source>
        <dbReference type="ARBA" id="ARBA00023125"/>
    </source>
</evidence>
<protein>
    <recommendedName>
        <fullName evidence="5">Single-stranded DNA-binding protein</fullName>
    </recommendedName>
</protein>
<organism evidence="3 4">
    <name type="scientific">Nonomuraea aridisoli</name>
    <dbReference type="NCBI Taxonomy" id="2070368"/>
    <lineage>
        <taxon>Bacteria</taxon>
        <taxon>Bacillati</taxon>
        <taxon>Actinomycetota</taxon>
        <taxon>Actinomycetes</taxon>
        <taxon>Streptosporangiales</taxon>
        <taxon>Streptosporangiaceae</taxon>
        <taxon>Nonomuraea</taxon>
    </lineage>
</organism>
<dbReference type="InterPro" id="IPR012340">
    <property type="entry name" value="NA-bd_OB-fold"/>
</dbReference>
<accession>A0A2W2DH81</accession>